<evidence type="ECO:0000313" key="3">
    <source>
        <dbReference type="EMBL" id="GHI33417.1"/>
    </source>
</evidence>
<dbReference type="SUPFAM" id="SSF51110">
    <property type="entry name" value="alpha-D-mannose-specific plant lectins"/>
    <property type="match status" value="1"/>
</dbReference>
<evidence type="ECO:0000256" key="1">
    <source>
        <dbReference type="SAM" id="MobiDB-lite"/>
    </source>
</evidence>
<dbReference type="Proteomes" id="UP001052655">
    <property type="component" value="Unassembled WGS sequence"/>
</dbReference>
<keyword evidence="4" id="KW-1185">Reference proteome</keyword>
<feature type="domain" description="Bulb-type lectin" evidence="2">
    <location>
        <begin position="234"/>
        <end position="341"/>
    </location>
</feature>
<dbReference type="PROSITE" id="PS50927">
    <property type="entry name" value="BULB_LECTIN"/>
    <property type="match status" value="1"/>
</dbReference>
<feature type="compositionally biased region" description="Polar residues" evidence="1">
    <location>
        <begin position="227"/>
        <end position="238"/>
    </location>
</feature>
<dbReference type="EMBL" id="BNDX01000014">
    <property type="protein sequence ID" value="GHI33417.1"/>
    <property type="molecule type" value="Genomic_DNA"/>
</dbReference>
<gene>
    <name evidence="3" type="ORF">Sdagh_51470</name>
</gene>
<evidence type="ECO:0000259" key="2">
    <source>
        <dbReference type="PROSITE" id="PS50927"/>
    </source>
</evidence>
<feature type="compositionally biased region" description="Low complexity" evidence="1">
    <location>
        <begin position="54"/>
        <end position="80"/>
    </location>
</feature>
<feature type="compositionally biased region" description="Low complexity" evidence="1">
    <location>
        <begin position="197"/>
        <end position="226"/>
    </location>
</feature>
<feature type="region of interest" description="Disordered" evidence="1">
    <location>
        <begin position="1"/>
        <end position="102"/>
    </location>
</feature>
<feature type="region of interest" description="Disordered" evidence="1">
    <location>
        <begin position="144"/>
        <end position="176"/>
    </location>
</feature>
<dbReference type="InterPro" id="IPR001480">
    <property type="entry name" value="Bulb-type_lectin_dom"/>
</dbReference>
<feature type="compositionally biased region" description="Low complexity" evidence="1">
    <location>
        <begin position="147"/>
        <end position="171"/>
    </location>
</feature>
<reference evidence="3" key="1">
    <citation type="submission" date="2024-05" db="EMBL/GenBank/DDBJ databases">
        <title>Whole genome shotgun sequence of Streptomyces daghestanicus NBRC 12762.</title>
        <authorList>
            <person name="Komaki H."/>
            <person name="Tamura T."/>
        </authorList>
    </citation>
    <scope>NUCLEOTIDE SEQUENCE</scope>
    <source>
        <strain evidence="3">NBRC 12762</strain>
    </source>
</reference>
<feature type="compositionally biased region" description="Basic residues" evidence="1">
    <location>
        <begin position="81"/>
        <end position="91"/>
    </location>
</feature>
<evidence type="ECO:0000313" key="4">
    <source>
        <dbReference type="Proteomes" id="UP001052655"/>
    </source>
</evidence>
<feature type="compositionally biased region" description="Basic and acidic residues" evidence="1">
    <location>
        <begin position="1"/>
        <end position="15"/>
    </location>
</feature>
<organism evidence="3 4">
    <name type="scientific">Streptomyces daghestanicus</name>
    <dbReference type="NCBI Taxonomy" id="66885"/>
    <lineage>
        <taxon>Bacteria</taxon>
        <taxon>Bacillati</taxon>
        <taxon>Actinomycetota</taxon>
        <taxon>Actinomycetes</taxon>
        <taxon>Kitasatosporales</taxon>
        <taxon>Streptomycetaceae</taxon>
        <taxon>Streptomyces</taxon>
    </lineage>
</organism>
<sequence length="342" mass="34527">MGMNHREPGAGHSDAHAGAPGGEAVWESELPWEFPAPDDTAATTVMPPVPAPAPVAADTAPAPAAPVEPAVEEAPLVARPPARRPGGRRSRNATGERPVSRGHLAKPILAGAGVLSALFLLGPHLLNDDAPSRAVQAGAEDIDPEIAPATGTPEDPAATPAPTAAGAPRGTVGSGAGHDRIAEVAAAVPTGSGSPVAATGRAHAPAGATTTRSATPRATTGSSAPPRQQQQWTSTAIDGTSVLEPGQSWSTNRIVLAFQGDGNLVLYDRQGTPLWWSGTAGQGGVKAVFQADGNLAVYAGDARTVWSSRTDGHDGSRLVLRADGNMVIEYGGTVLWSTGTAM</sequence>
<feature type="region of interest" description="Disordered" evidence="1">
    <location>
        <begin position="189"/>
        <end position="241"/>
    </location>
</feature>
<dbReference type="InterPro" id="IPR036426">
    <property type="entry name" value="Bulb-type_lectin_dom_sf"/>
</dbReference>
<name>A0ABQ3Q827_9ACTN</name>
<dbReference type="CDD" id="cd00028">
    <property type="entry name" value="B_lectin"/>
    <property type="match status" value="1"/>
</dbReference>
<accession>A0ABQ3Q827</accession>
<protein>
    <recommendedName>
        <fullName evidence="2">Bulb-type lectin domain-containing protein</fullName>
    </recommendedName>
</protein>
<dbReference type="Gene3D" id="2.90.10.10">
    <property type="entry name" value="Bulb-type lectin domain"/>
    <property type="match status" value="1"/>
</dbReference>
<proteinExistence type="predicted"/>
<dbReference type="SMART" id="SM00108">
    <property type="entry name" value="B_lectin"/>
    <property type="match status" value="1"/>
</dbReference>
<comment type="caution">
    <text evidence="3">The sequence shown here is derived from an EMBL/GenBank/DDBJ whole genome shotgun (WGS) entry which is preliminary data.</text>
</comment>